<feature type="transmembrane region" description="Helical" evidence="1">
    <location>
        <begin position="454"/>
        <end position="473"/>
    </location>
</feature>
<name>Q12RL8_SHEDO</name>
<keyword evidence="1" id="KW-0472">Membrane</keyword>
<keyword evidence="1" id="KW-1133">Transmembrane helix</keyword>
<gene>
    <name evidence="2" type="ordered locus">Sden_0618</name>
</gene>
<feature type="transmembrane region" description="Helical" evidence="1">
    <location>
        <begin position="351"/>
        <end position="371"/>
    </location>
</feature>
<dbReference type="PANTHER" id="PTHR34219:SF9">
    <property type="entry name" value="IRON-REGULATED INNER MEMBRANE PROTEIN"/>
    <property type="match status" value="1"/>
</dbReference>
<dbReference type="RefSeq" id="WP_011495073.1">
    <property type="nucleotide sequence ID" value="NC_007954.1"/>
</dbReference>
<sequence length="547" mass="60587">MKIRSDILRTYQSIHTWTGILSGLVLFIGFYAGALSLFKPQITQWATPVHQHLAAIPQAKLDNLISQAFKEYPKTQQGFIVDLSGDTSPLSWYTQGGGRGIRLDDIRSHASLDDNDKIISQTHAQNELGSLIDQLHRTAGILGEVDHFEVGVLILGLAAGLYFLALVSGVIFLLPTLTKNLFALRKNKGASRFWLDSHNLIGVISLPFHLIIAWTVVVFAFHDFAYGGLGLIYGDKPLFERPQRSAMIYKISDLPSIQTYINKVAEITDGYDIKSLTFSNLSSPGPALAINITSDTQVMRSGYSDVIYMHPYTLEVQFSTASLENGPIYDPIVTSFFALHFGNYAGNFGRLVYFILGLLGAFLFYSGNLLWLEKRRQKQSIQSRANRFMGALTIGVCLGSMLGVACSFLITKWLYLVAEQVNTYYMMCYYSIFFSALGYSFIRGTASAAIHLLYALFLSCLLIPTTSLLAVLLPSLFSEGIRAPSSYLIDVFAALFAIAFYLGAKKVQQRAYYGEPNSIWAISTAHSSSLEKTPESRLESNPASQQS</sequence>
<dbReference type="KEGG" id="sdn:Sden_0618"/>
<feature type="transmembrane region" description="Helical" evidence="1">
    <location>
        <begin position="485"/>
        <end position="504"/>
    </location>
</feature>
<accession>Q12RL8</accession>
<dbReference type="Proteomes" id="UP000001982">
    <property type="component" value="Chromosome"/>
</dbReference>
<feature type="transmembrane region" description="Helical" evidence="1">
    <location>
        <begin position="152"/>
        <end position="178"/>
    </location>
</feature>
<feature type="transmembrane region" description="Helical" evidence="1">
    <location>
        <begin position="423"/>
        <end position="442"/>
    </location>
</feature>
<dbReference type="eggNOG" id="COG3182">
    <property type="taxonomic scope" value="Bacteria"/>
</dbReference>
<reference evidence="2 3" key="1">
    <citation type="submission" date="2006-03" db="EMBL/GenBank/DDBJ databases">
        <title>Complete sequence of Shewanella denitrificans OS217.</title>
        <authorList>
            <consortium name="US DOE Joint Genome Institute"/>
            <person name="Copeland A."/>
            <person name="Lucas S."/>
            <person name="Lapidus A."/>
            <person name="Barry K."/>
            <person name="Detter J.C."/>
            <person name="Glavina del Rio T."/>
            <person name="Hammon N."/>
            <person name="Israni S."/>
            <person name="Dalin E."/>
            <person name="Tice H."/>
            <person name="Pitluck S."/>
            <person name="Brettin T."/>
            <person name="Bruce D."/>
            <person name="Han C."/>
            <person name="Tapia R."/>
            <person name="Gilna P."/>
            <person name="Kiss H."/>
            <person name="Schmutz J."/>
            <person name="Larimer F."/>
            <person name="Land M."/>
            <person name="Hauser L."/>
            <person name="Kyrpides N."/>
            <person name="Lykidis A."/>
            <person name="Richardson P."/>
        </authorList>
    </citation>
    <scope>NUCLEOTIDE SEQUENCE [LARGE SCALE GENOMIC DNA]</scope>
    <source>
        <strain evidence="3">OS217 / ATCC BAA-1090 / DSM 15013</strain>
    </source>
</reference>
<dbReference type="PANTHER" id="PTHR34219">
    <property type="entry name" value="IRON-REGULATED INNER MEMBRANE PROTEIN-RELATED"/>
    <property type="match status" value="1"/>
</dbReference>
<keyword evidence="3" id="KW-1185">Reference proteome</keyword>
<evidence type="ECO:0000313" key="2">
    <source>
        <dbReference type="EMBL" id="ABE53908.1"/>
    </source>
</evidence>
<evidence type="ECO:0000313" key="3">
    <source>
        <dbReference type="Proteomes" id="UP000001982"/>
    </source>
</evidence>
<keyword evidence="1" id="KW-0812">Transmembrane</keyword>
<evidence type="ECO:0000256" key="1">
    <source>
        <dbReference type="SAM" id="Phobius"/>
    </source>
</evidence>
<dbReference type="HOGENOM" id="CLU_025664_1_0_6"/>
<organism evidence="2 3">
    <name type="scientific">Shewanella denitrificans (strain OS217 / ATCC BAA-1090 / DSM 15013)</name>
    <dbReference type="NCBI Taxonomy" id="318161"/>
    <lineage>
        <taxon>Bacteria</taxon>
        <taxon>Pseudomonadati</taxon>
        <taxon>Pseudomonadota</taxon>
        <taxon>Gammaproteobacteria</taxon>
        <taxon>Alteromonadales</taxon>
        <taxon>Shewanellaceae</taxon>
        <taxon>Shewanella</taxon>
    </lineage>
</organism>
<protein>
    <submittedName>
        <fullName evidence="2">PepSY-associated TM helix</fullName>
    </submittedName>
</protein>
<dbReference type="AlphaFoldDB" id="Q12RL8"/>
<proteinExistence type="predicted"/>
<dbReference type="EMBL" id="CP000302">
    <property type="protein sequence ID" value="ABE53908.1"/>
    <property type="molecule type" value="Genomic_DNA"/>
</dbReference>
<dbReference type="OrthoDB" id="9776609at2"/>
<dbReference type="STRING" id="318161.Sden_0618"/>
<feature type="transmembrane region" description="Helical" evidence="1">
    <location>
        <begin position="199"/>
        <end position="221"/>
    </location>
</feature>
<dbReference type="Pfam" id="PF03929">
    <property type="entry name" value="PepSY_TM"/>
    <property type="match status" value="1"/>
</dbReference>
<dbReference type="InterPro" id="IPR005625">
    <property type="entry name" value="PepSY-ass_TM"/>
</dbReference>
<feature type="transmembrane region" description="Helical" evidence="1">
    <location>
        <begin position="20"/>
        <end position="38"/>
    </location>
</feature>
<feature type="transmembrane region" description="Helical" evidence="1">
    <location>
        <begin position="391"/>
        <end position="411"/>
    </location>
</feature>